<dbReference type="EMBL" id="BMAW01028819">
    <property type="protein sequence ID" value="GFU09272.1"/>
    <property type="molecule type" value="Genomic_DNA"/>
</dbReference>
<proteinExistence type="predicted"/>
<organism evidence="1 2">
    <name type="scientific">Nephila pilipes</name>
    <name type="common">Giant wood spider</name>
    <name type="synonym">Nephila maculata</name>
    <dbReference type="NCBI Taxonomy" id="299642"/>
    <lineage>
        <taxon>Eukaryota</taxon>
        <taxon>Metazoa</taxon>
        <taxon>Ecdysozoa</taxon>
        <taxon>Arthropoda</taxon>
        <taxon>Chelicerata</taxon>
        <taxon>Arachnida</taxon>
        <taxon>Araneae</taxon>
        <taxon>Araneomorphae</taxon>
        <taxon>Entelegynae</taxon>
        <taxon>Araneoidea</taxon>
        <taxon>Nephilidae</taxon>
        <taxon>Nephila</taxon>
    </lineage>
</organism>
<dbReference type="Proteomes" id="UP000887013">
    <property type="component" value="Unassembled WGS sequence"/>
</dbReference>
<reference evidence="1" key="1">
    <citation type="submission" date="2020-08" db="EMBL/GenBank/DDBJ databases">
        <title>Multicomponent nature underlies the extraordinary mechanical properties of spider dragline silk.</title>
        <authorList>
            <person name="Kono N."/>
            <person name="Nakamura H."/>
            <person name="Mori M."/>
            <person name="Yoshida Y."/>
            <person name="Ohtoshi R."/>
            <person name="Malay A.D."/>
            <person name="Moran D.A.P."/>
            <person name="Tomita M."/>
            <person name="Numata K."/>
            <person name="Arakawa K."/>
        </authorList>
    </citation>
    <scope>NUCLEOTIDE SEQUENCE</scope>
</reference>
<sequence length="96" mass="11143">MYTLNIIGTNIYPPIPEVSHKRTTSLTTFHCILQRTKTSEMFQHLTLQLKETPSTLTQSEHTSTHISSYFHQVINMTFLLPKQHPCPYHKDLFALS</sequence>
<protein>
    <submittedName>
        <fullName evidence="1">Uncharacterized protein</fullName>
    </submittedName>
</protein>
<name>A0A8X6QBC3_NEPPI</name>
<evidence type="ECO:0000313" key="2">
    <source>
        <dbReference type="Proteomes" id="UP000887013"/>
    </source>
</evidence>
<keyword evidence="2" id="KW-1185">Reference proteome</keyword>
<accession>A0A8X6QBC3</accession>
<comment type="caution">
    <text evidence="1">The sequence shown here is derived from an EMBL/GenBank/DDBJ whole genome shotgun (WGS) entry which is preliminary data.</text>
</comment>
<gene>
    <name evidence="1" type="ORF">NPIL_506721</name>
</gene>
<evidence type="ECO:0000313" key="1">
    <source>
        <dbReference type="EMBL" id="GFU09272.1"/>
    </source>
</evidence>
<dbReference type="AlphaFoldDB" id="A0A8X6QBC3"/>